<dbReference type="EMBL" id="ML121537">
    <property type="protein sequence ID" value="RPB25437.1"/>
    <property type="molecule type" value="Genomic_DNA"/>
</dbReference>
<sequence length="378" mass="43218">MSISTQSPDVIAQLASEKRTWPGWSTIESEPAVFNELLKNIGVRDAQVEEVYSLDEDSLNAIKPVYGLIFLFRWKSEVDPEETEVSCPEGVWFANQVTDNLCASLAMLNIVMNCPDVDVGEHLRSFREFSRDLSPPLRGLALANFEYLRQCHNAFARKAEMMDSDIGLLGASKRRKTTAEEEEEESFHFIAYVPIGNSLWELDGLKRQPVKLGECTSETWLSLATPKIQERILRYEQDEIRFTLLAIVKKPLTILQSQLSTNVKLVGLIERRLDSLDANWKCALSEDSANLGVDIDDTDVDQVMVADIESELDAARLVDRRAKLVQEHDTLRFKIREEQEKLETYTTYATRKQHDYSPFIRKMLGFLADNQSLQQYLE</sequence>
<reference evidence="11 12" key="1">
    <citation type="journal article" date="2018" name="Nat. Ecol. Evol.">
        <title>Pezizomycetes genomes reveal the molecular basis of ectomycorrhizal truffle lifestyle.</title>
        <authorList>
            <person name="Murat C."/>
            <person name="Payen T."/>
            <person name="Noel B."/>
            <person name="Kuo A."/>
            <person name="Morin E."/>
            <person name="Chen J."/>
            <person name="Kohler A."/>
            <person name="Krizsan K."/>
            <person name="Balestrini R."/>
            <person name="Da Silva C."/>
            <person name="Montanini B."/>
            <person name="Hainaut M."/>
            <person name="Levati E."/>
            <person name="Barry K.W."/>
            <person name="Belfiori B."/>
            <person name="Cichocki N."/>
            <person name="Clum A."/>
            <person name="Dockter R.B."/>
            <person name="Fauchery L."/>
            <person name="Guy J."/>
            <person name="Iotti M."/>
            <person name="Le Tacon F."/>
            <person name="Lindquist E.A."/>
            <person name="Lipzen A."/>
            <person name="Malagnac F."/>
            <person name="Mello A."/>
            <person name="Molinier V."/>
            <person name="Miyauchi S."/>
            <person name="Poulain J."/>
            <person name="Riccioni C."/>
            <person name="Rubini A."/>
            <person name="Sitrit Y."/>
            <person name="Splivallo R."/>
            <person name="Traeger S."/>
            <person name="Wang M."/>
            <person name="Zifcakova L."/>
            <person name="Wipf D."/>
            <person name="Zambonelli A."/>
            <person name="Paolocci F."/>
            <person name="Nowrousian M."/>
            <person name="Ottonello S."/>
            <person name="Baldrian P."/>
            <person name="Spatafora J.W."/>
            <person name="Henrissat B."/>
            <person name="Nagy L.G."/>
            <person name="Aury J.M."/>
            <person name="Wincker P."/>
            <person name="Grigoriev I.V."/>
            <person name="Bonfante P."/>
            <person name="Martin F.M."/>
        </authorList>
    </citation>
    <scope>NUCLEOTIDE SEQUENCE [LARGE SCALE GENOMIC DNA]</scope>
    <source>
        <strain evidence="11 12">ATCC MYA-4762</strain>
    </source>
</reference>
<dbReference type="InterPro" id="IPR017390">
    <property type="entry name" value="Ubiquitinyl_hydrolase_UCH37"/>
</dbReference>
<accession>A0A3N4LR75</accession>
<evidence type="ECO:0000256" key="7">
    <source>
        <dbReference type="PIRSR" id="PIRSR038120-2"/>
    </source>
</evidence>
<dbReference type="PROSITE" id="PS52048">
    <property type="entry name" value="UCH_DOMAIN"/>
    <property type="match status" value="1"/>
</dbReference>
<keyword evidence="3 8" id="KW-0833">Ubl conjugation pathway</keyword>
<dbReference type="InterPro" id="IPR041507">
    <property type="entry name" value="UCH_C"/>
</dbReference>
<evidence type="ECO:0000256" key="1">
    <source>
        <dbReference type="ARBA" id="ARBA00000707"/>
    </source>
</evidence>
<evidence type="ECO:0000256" key="8">
    <source>
        <dbReference type="PROSITE-ProRule" id="PRU01393"/>
    </source>
</evidence>
<dbReference type="Pfam" id="PF18031">
    <property type="entry name" value="UCH_C"/>
    <property type="match status" value="1"/>
</dbReference>
<keyword evidence="12" id="KW-1185">Reference proteome</keyword>
<feature type="active site" description="Proton donor" evidence="6 8">
    <location>
        <position position="188"/>
    </location>
</feature>
<dbReference type="InParanoid" id="A0A3N4LR75"/>
<name>A0A3N4LR75_9PEZI</name>
<dbReference type="EC" id="3.4.19.12" evidence="9"/>
<evidence type="ECO:0000313" key="12">
    <source>
        <dbReference type="Proteomes" id="UP000267821"/>
    </source>
</evidence>
<organism evidence="11 12">
    <name type="scientific">Terfezia boudieri ATCC MYA-4762</name>
    <dbReference type="NCBI Taxonomy" id="1051890"/>
    <lineage>
        <taxon>Eukaryota</taxon>
        <taxon>Fungi</taxon>
        <taxon>Dikarya</taxon>
        <taxon>Ascomycota</taxon>
        <taxon>Pezizomycotina</taxon>
        <taxon>Pezizomycetes</taxon>
        <taxon>Pezizales</taxon>
        <taxon>Pezizaceae</taxon>
        <taxon>Terfezia</taxon>
    </lineage>
</organism>
<dbReference type="FunFam" id="3.40.532.10:FF:000010">
    <property type="entry name" value="Ubiquitin carboxyl-terminal hydrolase"/>
    <property type="match status" value="1"/>
</dbReference>
<dbReference type="PIRSF" id="PIRSF038120">
    <property type="entry name" value="Ubiquitinyl_hydrolase_UCH37"/>
    <property type="match status" value="1"/>
</dbReference>
<dbReference type="AlphaFoldDB" id="A0A3N4LR75"/>
<dbReference type="GO" id="GO:0016579">
    <property type="term" value="P:protein deubiquitination"/>
    <property type="evidence" value="ECO:0007669"/>
    <property type="project" value="InterPro"/>
</dbReference>
<dbReference type="Gene3D" id="3.40.532.10">
    <property type="entry name" value="Peptidase C12, ubiquitin carboxyl-terminal hydrolase"/>
    <property type="match status" value="1"/>
</dbReference>
<dbReference type="PANTHER" id="PTHR10589:SF29">
    <property type="entry name" value="UBIQUITIN CARBOXYL-TERMINAL HYDROLASE"/>
    <property type="match status" value="1"/>
</dbReference>
<dbReference type="PRINTS" id="PR00707">
    <property type="entry name" value="UBCTHYDRLASE"/>
</dbReference>
<dbReference type="GO" id="GO:0004843">
    <property type="term" value="F:cysteine-type deubiquitinase activity"/>
    <property type="evidence" value="ECO:0007669"/>
    <property type="project" value="UniProtKB-UniRule"/>
</dbReference>
<dbReference type="Gene3D" id="1.20.58.860">
    <property type="match status" value="1"/>
</dbReference>
<dbReference type="InterPro" id="IPR001578">
    <property type="entry name" value="Peptidase_C12_UCH"/>
</dbReference>
<keyword evidence="2 8" id="KW-0645">Protease</keyword>
<evidence type="ECO:0000256" key="2">
    <source>
        <dbReference type="ARBA" id="ARBA00022670"/>
    </source>
</evidence>
<keyword evidence="4 8" id="KW-0378">Hydrolase</keyword>
<gene>
    <name evidence="11" type="ORF">L211DRAFT_805897</name>
</gene>
<evidence type="ECO:0000259" key="10">
    <source>
        <dbReference type="PROSITE" id="PS52048"/>
    </source>
</evidence>
<feature type="site" description="Transition state stabilizer" evidence="8">
    <location>
        <position position="96"/>
    </location>
</feature>
<comment type="catalytic activity">
    <reaction evidence="1 8 9">
        <text>Thiol-dependent hydrolysis of ester, thioester, amide, peptide and isopeptide bonds formed by the C-terminal Gly of ubiquitin (a 76-residue protein attached to proteins as an intracellular targeting signal).</text>
        <dbReference type="EC" id="3.4.19.12"/>
    </reaction>
</comment>
<dbReference type="CDD" id="cd09617">
    <property type="entry name" value="Peptidase_C12_UCH37_BAP1"/>
    <property type="match status" value="1"/>
</dbReference>
<feature type="active site" description="Nucleophile" evidence="6 8">
    <location>
        <position position="102"/>
    </location>
</feature>
<feature type="site" description="Important for enzyme activity" evidence="7 8">
    <location>
        <position position="203"/>
    </location>
</feature>
<dbReference type="InterPro" id="IPR038765">
    <property type="entry name" value="Papain-like_cys_pep_sf"/>
</dbReference>
<keyword evidence="5 8" id="KW-0788">Thiol protease</keyword>
<dbReference type="Pfam" id="PF01088">
    <property type="entry name" value="Peptidase_C12"/>
    <property type="match status" value="1"/>
</dbReference>
<dbReference type="STRING" id="1051890.A0A3N4LR75"/>
<comment type="similarity">
    <text evidence="8 9">Belongs to the peptidase C12 family.</text>
</comment>
<evidence type="ECO:0000256" key="6">
    <source>
        <dbReference type="PIRSR" id="PIRSR038120-1"/>
    </source>
</evidence>
<evidence type="ECO:0000313" key="11">
    <source>
        <dbReference type="EMBL" id="RPB25437.1"/>
    </source>
</evidence>
<protein>
    <recommendedName>
        <fullName evidence="9">Ubiquitin carboxyl-terminal hydrolase</fullName>
        <ecNumber evidence="9">3.4.19.12</ecNumber>
    </recommendedName>
</protein>
<dbReference type="PANTHER" id="PTHR10589">
    <property type="entry name" value="UBIQUITIN CARBOXYL-TERMINAL HYDROLASE"/>
    <property type="match status" value="1"/>
</dbReference>
<evidence type="ECO:0000256" key="5">
    <source>
        <dbReference type="ARBA" id="ARBA00022807"/>
    </source>
</evidence>
<evidence type="ECO:0000256" key="9">
    <source>
        <dbReference type="RuleBase" id="RU361215"/>
    </source>
</evidence>
<dbReference type="Proteomes" id="UP000267821">
    <property type="component" value="Unassembled WGS sequence"/>
</dbReference>
<proteinExistence type="inferred from homology"/>
<feature type="domain" description="UCH catalytic" evidence="10">
    <location>
        <begin position="23"/>
        <end position="249"/>
    </location>
</feature>
<dbReference type="InterPro" id="IPR036959">
    <property type="entry name" value="Peptidase_C12_UCH_sf"/>
</dbReference>
<dbReference type="GO" id="GO:0005737">
    <property type="term" value="C:cytoplasm"/>
    <property type="evidence" value="ECO:0007669"/>
    <property type="project" value="TreeGrafter"/>
</dbReference>
<dbReference type="OrthoDB" id="1924260at2759"/>
<evidence type="ECO:0000256" key="4">
    <source>
        <dbReference type="ARBA" id="ARBA00022801"/>
    </source>
</evidence>
<evidence type="ECO:0000256" key="3">
    <source>
        <dbReference type="ARBA" id="ARBA00022786"/>
    </source>
</evidence>
<dbReference type="GO" id="GO:0006511">
    <property type="term" value="P:ubiquitin-dependent protein catabolic process"/>
    <property type="evidence" value="ECO:0007669"/>
    <property type="project" value="UniProtKB-UniRule"/>
</dbReference>
<dbReference type="SUPFAM" id="SSF54001">
    <property type="entry name" value="Cysteine proteinases"/>
    <property type="match status" value="1"/>
</dbReference>